<evidence type="ECO:0000313" key="2">
    <source>
        <dbReference type="WBParaSite" id="SMUV_0000621801-mRNA-1"/>
    </source>
</evidence>
<accession>A0A0N5ANM6</accession>
<dbReference type="Proteomes" id="UP000046393">
    <property type="component" value="Unplaced"/>
</dbReference>
<proteinExistence type="predicted"/>
<evidence type="ECO:0000313" key="1">
    <source>
        <dbReference type="Proteomes" id="UP000046393"/>
    </source>
</evidence>
<dbReference type="SUPFAM" id="SSF50242">
    <property type="entry name" value="TIMP-like"/>
    <property type="match status" value="1"/>
</dbReference>
<sequence>PNVLPNKRITLISPRSSTLCGLTLVKGVNYVLSGNCYNENEFYATSCGDYELQLVQTQKEILKNLDRFILTGAANLGIVHELKQAYVLPVLNETQQGIFRLFRAKVIKSYKPKLLPENITIIVSSPKNDALCGLNLVSNTTYVLSGNRQGRTPYFATTCGDYELQLEQTQSEILKNIDRFILTGDKC</sequence>
<dbReference type="WBParaSite" id="SMUV_0000621801-mRNA-1">
    <property type="protein sequence ID" value="SMUV_0000621801-mRNA-1"/>
    <property type="gene ID" value="SMUV_0000621801"/>
</dbReference>
<name>A0A0N5ANM6_9BILA</name>
<dbReference type="Gene3D" id="2.40.50.120">
    <property type="match status" value="2"/>
</dbReference>
<organism evidence="1 2">
    <name type="scientific">Syphacia muris</name>
    <dbReference type="NCBI Taxonomy" id="451379"/>
    <lineage>
        <taxon>Eukaryota</taxon>
        <taxon>Metazoa</taxon>
        <taxon>Ecdysozoa</taxon>
        <taxon>Nematoda</taxon>
        <taxon>Chromadorea</taxon>
        <taxon>Rhabditida</taxon>
        <taxon>Spirurina</taxon>
        <taxon>Oxyuridomorpha</taxon>
        <taxon>Oxyuroidea</taxon>
        <taxon>Oxyuridae</taxon>
        <taxon>Syphacia</taxon>
    </lineage>
</organism>
<keyword evidence="1" id="KW-1185">Reference proteome</keyword>
<dbReference type="AlphaFoldDB" id="A0A0N5ANM6"/>
<reference evidence="2" key="1">
    <citation type="submission" date="2017-02" db="UniProtKB">
        <authorList>
            <consortium name="WormBaseParasite"/>
        </authorList>
    </citation>
    <scope>IDENTIFICATION</scope>
</reference>
<dbReference type="InterPro" id="IPR008993">
    <property type="entry name" value="TIMP-like_OB-fold"/>
</dbReference>
<protein>
    <submittedName>
        <fullName evidence="2">Glycosyltransferase family 9 protein</fullName>
    </submittedName>
</protein>